<organism evidence="1">
    <name type="scientific">marine sediment metagenome</name>
    <dbReference type="NCBI Taxonomy" id="412755"/>
    <lineage>
        <taxon>unclassified sequences</taxon>
        <taxon>metagenomes</taxon>
        <taxon>ecological metagenomes</taxon>
    </lineage>
</organism>
<dbReference type="EMBL" id="LAZR01012440">
    <property type="protein sequence ID" value="KKM26834.1"/>
    <property type="molecule type" value="Genomic_DNA"/>
</dbReference>
<name>A0A0F9J322_9ZZZZ</name>
<accession>A0A0F9J322</accession>
<evidence type="ECO:0000313" key="1">
    <source>
        <dbReference type="EMBL" id="KKM26834.1"/>
    </source>
</evidence>
<proteinExistence type="predicted"/>
<reference evidence="1" key="1">
    <citation type="journal article" date="2015" name="Nature">
        <title>Complex archaea that bridge the gap between prokaryotes and eukaryotes.</title>
        <authorList>
            <person name="Spang A."/>
            <person name="Saw J.H."/>
            <person name="Jorgensen S.L."/>
            <person name="Zaremba-Niedzwiedzka K."/>
            <person name="Martijn J."/>
            <person name="Lind A.E."/>
            <person name="van Eijk R."/>
            <person name="Schleper C."/>
            <person name="Guy L."/>
            <person name="Ettema T.J."/>
        </authorList>
    </citation>
    <scope>NUCLEOTIDE SEQUENCE</scope>
</reference>
<gene>
    <name evidence="1" type="ORF">LCGC14_1580840</name>
</gene>
<comment type="caution">
    <text evidence="1">The sequence shown here is derived from an EMBL/GenBank/DDBJ whole genome shotgun (WGS) entry which is preliminary data.</text>
</comment>
<evidence type="ECO:0008006" key="2">
    <source>
        <dbReference type="Google" id="ProtNLM"/>
    </source>
</evidence>
<protein>
    <recommendedName>
        <fullName evidence="2">HNH endonuclease</fullName>
    </recommendedName>
</protein>
<sequence length="158" mass="18068">MHYARFRRHGSPDITTRVPNGAHTTCDVAGCTYQDYYAKGRCKYHYAQDWHKAHPGKYAEYDSRRDVPHRQKVRAAWRTGRKQKLVDFYGGKCVDCGYDKHLAALEFDHVRGEKDCDIAIMLTSGAGWEALVAEANKCDLVCANCHRVRTSARRATCR</sequence>
<dbReference type="AlphaFoldDB" id="A0A0F9J322"/>